<evidence type="ECO:0000313" key="2">
    <source>
        <dbReference type="Proteomes" id="UP000054558"/>
    </source>
</evidence>
<gene>
    <name evidence="1" type="ORF">KFL_006070060</name>
</gene>
<evidence type="ECO:0000313" key="1">
    <source>
        <dbReference type="EMBL" id="GAQ90164.1"/>
    </source>
</evidence>
<dbReference type="Proteomes" id="UP000054558">
    <property type="component" value="Unassembled WGS sequence"/>
</dbReference>
<dbReference type="AlphaFoldDB" id="A0A1Y1IH10"/>
<dbReference type="EMBL" id="DF237556">
    <property type="protein sequence ID" value="GAQ90164.1"/>
    <property type="molecule type" value="Genomic_DNA"/>
</dbReference>
<accession>A0A1Y1IH10</accession>
<proteinExistence type="predicted"/>
<name>A0A1Y1IH10_KLENI</name>
<reference evidence="1 2" key="1">
    <citation type="journal article" date="2014" name="Nat. Commun.">
        <title>Klebsormidium flaccidum genome reveals primary factors for plant terrestrial adaptation.</title>
        <authorList>
            <person name="Hori K."/>
            <person name="Maruyama F."/>
            <person name="Fujisawa T."/>
            <person name="Togashi T."/>
            <person name="Yamamoto N."/>
            <person name="Seo M."/>
            <person name="Sato S."/>
            <person name="Yamada T."/>
            <person name="Mori H."/>
            <person name="Tajima N."/>
            <person name="Moriyama T."/>
            <person name="Ikeuchi M."/>
            <person name="Watanabe M."/>
            <person name="Wada H."/>
            <person name="Kobayashi K."/>
            <person name="Saito M."/>
            <person name="Masuda T."/>
            <person name="Sasaki-Sekimoto Y."/>
            <person name="Mashiguchi K."/>
            <person name="Awai K."/>
            <person name="Shimojima M."/>
            <person name="Masuda S."/>
            <person name="Iwai M."/>
            <person name="Nobusawa T."/>
            <person name="Narise T."/>
            <person name="Kondo S."/>
            <person name="Saito H."/>
            <person name="Sato R."/>
            <person name="Murakawa M."/>
            <person name="Ihara Y."/>
            <person name="Oshima-Yamada Y."/>
            <person name="Ohtaka K."/>
            <person name="Satoh M."/>
            <person name="Sonobe K."/>
            <person name="Ishii M."/>
            <person name="Ohtani R."/>
            <person name="Kanamori-Sato M."/>
            <person name="Honoki R."/>
            <person name="Miyazaki D."/>
            <person name="Mochizuki H."/>
            <person name="Umetsu J."/>
            <person name="Higashi K."/>
            <person name="Shibata D."/>
            <person name="Kamiya Y."/>
            <person name="Sato N."/>
            <person name="Nakamura Y."/>
            <person name="Tabata S."/>
            <person name="Ida S."/>
            <person name="Kurokawa K."/>
            <person name="Ohta H."/>
        </authorList>
    </citation>
    <scope>NUCLEOTIDE SEQUENCE [LARGE SCALE GENOMIC DNA]</scope>
    <source>
        <strain evidence="1 2">NIES-2285</strain>
    </source>
</reference>
<sequence>MKADFGSSGLRTEPRAASFAKEAASVPTAGGRRKEWGAIILSTDRLMSYDLGLHYLSEEEVDFDVPPIEFAKRQPSPGPLNNAPELLQAFADDGDVINDDLLRRVVEIPVLALAAPEAEATSGRADGGAAGDVFVADSGELACCHPQEKFFFFLSGEIGRPDVAEISPTLKM</sequence>
<keyword evidence="2" id="KW-1185">Reference proteome</keyword>
<protein>
    <submittedName>
        <fullName evidence="1">Uncharacterized protein</fullName>
    </submittedName>
</protein>
<organism evidence="1 2">
    <name type="scientific">Klebsormidium nitens</name>
    <name type="common">Green alga</name>
    <name type="synonym">Ulothrix nitens</name>
    <dbReference type="NCBI Taxonomy" id="105231"/>
    <lineage>
        <taxon>Eukaryota</taxon>
        <taxon>Viridiplantae</taxon>
        <taxon>Streptophyta</taxon>
        <taxon>Klebsormidiophyceae</taxon>
        <taxon>Klebsormidiales</taxon>
        <taxon>Klebsormidiaceae</taxon>
        <taxon>Klebsormidium</taxon>
    </lineage>
</organism>